<name>A0A1Y1ZYT5_9PLEO</name>
<dbReference type="AlphaFoldDB" id="A0A1Y1ZYT5"/>
<accession>A0A1Y1ZYT5</accession>
<reference evidence="1 2" key="1">
    <citation type="submission" date="2016-07" db="EMBL/GenBank/DDBJ databases">
        <title>Pervasive Adenine N6-methylation of Active Genes in Fungi.</title>
        <authorList>
            <consortium name="DOE Joint Genome Institute"/>
            <person name="Mondo S.J."/>
            <person name="Dannebaum R.O."/>
            <person name="Kuo R.C."/>
            <person name="Labutti K."/>
            <person name="Haridas S."/>
            <person name="Kuo A."/>
            <person name="Salamov A."/>
            <person name="Ahrendt S.R."/>
            <person name="Lipzen A."/>
            <person name="Sullivan W."/>
            <person name="Andreopoulos W.B."/>
            <person name="Clum A."/>
            <person name="Lindquist E."/>
            <person name="Daum C."/>
            <person name="Ramamoorthy G.K."/>
            <person name="Gryganskyi A."/>
            <person name="Culley D."/>
            <person name="Magnuson J.K."/>
            <person name="James T.Y."/>
            <person name="O'Malley M.A."/>
            <person name="Stajich J.E."/>
            <person name="Spatafora J.W."/>
            <person name="Visel A."/>
            <person name="Grigoriev I.V."/>
        </authorList>
    </citation>
    <scope>NUCLEOTIDE SEQUENCE [LARGE SCALE GENOMIC DNA]</scope>
    <source>
        <strain evidence="1 2">CBS 115471</strain>
    </source>
</reference>
<sequence>MLDTLDLFVTNVKGKQSLWHLVDHVDIKGDFPLLRHNLVVVDGLGSDDTNRERTSRTRRWKDKCGVQLNIAGTVHIKSQPQVIEKAIRAIHKKSAEKVILVATKTNVSLITLYLVMESLIPVGHYRVGLLPRSRSVLRPRSRGAEGS</sequence>
<keyword evidence="2" id="KW-1185">Reference proteome</keyword>
<dbReference type="Proteomes" id="UP000193144">
    <property type="component" value="Unassembled WGS sequence"/>
</dbReference>
<dbReference type="OrthoDB" id="3598281at2759"/>
<gene>
    <name evidence="1" type="ORF">BCR34DRAFT_192531</name>
</gene>
<proteinExistence type="predicted"/>
<dbReference type="EMBL" id="MCFA01000027">
    <property type="protein sequence ID" value="ORY15217.1"/>
    <property type="molecule type" value="Genomic_DNA"/>
</dbReference>
<comment type="caution">
    <text evidence="1">The sequence shown here is derived from an EMBL/GenBank/DDBJ whole genome shotgun (WGS) entry which is preliminary data.</text>
</comment>
<evidence type="ECO:0000313" key="1">
    <source>
        <dbReference type="EMBL" id="ORY15217.1"/>
    </source>
</evidence>
<evidence type="ECO:0000313" key="2">
    <source>
        <dbReference type="Proteomes" id="UP000193144"/>
    </source>
</evidence>
<protein>
    <submittedName>
        <fullName evidence="1">Uncharacterized protein</fullName>
    </submittedName>
</protein>
<organism evidence="1 2">
    <name type="scientific">Clohesyomyces aquaticus</name>
    <dbReference type="NCBI Taxonomy" id="1231657"/>
    <lineage>
        <taxon>Eukaryota</taxon>
        <taxon>Fungi</taxon>
        <taxon>Dikarya</taxon>
        <taxon>Ascomycota</taxon>
        <taxon>Pezizomycotina</taxon>
        <taxon>Dothideomycetes</taxon>
        <taxon>Pleosporomycetidae</taxon>
        <taxon>Pleosporales</taxon>
        <taxon>Lindgomycetaceae</taxon>
        <taxon>Clohesyomyces</taxon>
    </lineage>
</organism>